<evidence type="ECO:0000313" key="1">
    <source>
        <dbReference type="EMBL" id="CUG76515.1"/>
    </source>
</evidence>
<dbReference type="EMBL" id="CYKH01000997">
    <property type="protein sequence ID" value="CUG76515.1"/>
    <property type="molecule type" value="Genomic_DNA"/>
</dbReference>
<accession>A0A0S4J4B9</accession>
<feature type="non-terminal residue" evidence="1">
    <location>
        <position position="1"/>
    </location>
</feature>
<dbReference type="AlphaFoldDB" id="A0A0S4J4B9"/>
<sequence length="215" mass="23344">ELFCLCLSHVAPLFEVATIAQSLATPCGVVIDSSGSLIISACTACCIYKIGPTAANTVLPEFLGVAALKMGLAQLRGLPILTATDISKSFLYIADQVNSRMRKMDLSTYSALFNYCYSPVYRLTTTGGVLYISDRLNNMIRKAVFSSSLVSTIATVPGGPCLLTQSKDGLRLFVSSNAAVIYQVYLPDGRHSYERPWINHGPMHLRQPCLRAKLV</sequence>
<name>A0A0S4J4B9_BODSA</name>
<dbReference type="VEuPathDB" id="TriTrypDB:BSAL_85160"/>
<dbReference type="InterPro" id="IPR011042">
    <property type="entry name" value="6-blade_b-propeller_TolB-like"/>
</dbReference>
<proteinExistence type="predicted"/>
<reference evidence="2" key="1">
    <citation type="submission" date="2015-09" db="EMBL/GenBank/DDBJ databases">
        <authorList>
            <consortium name="Pathogen Informatics"/>
        </authorList>
    </citation>
    <scope>NUCLEOTIDE SEQUENCE [LARGE SCALE GENOMIC DNA]</scope>
    <source>
        <strain evidence="2">Lake Konstanz</strain>
    </source>
</reference>
<evidence type="ECO:0000313" key="2">
    <source>
        <dbReference type="Proteomes" id="UP000051952"/>
    </source>
</evidence>
<gene>
    <name evidence="1" type="ORF">BSAL_85160</name>
</gene>
<dbReference type="Proteomes" id="UP000051952">
    <property type="component" value="Unassembled WGS sequence"/>
</dbReference>
<dbReference type="Gene3D" id="2.120.10.30">
    <property type="entry name" value="TolB, C-terminal domain"/>
    <property type="match status" value="1"/>
</dbReference>
<keyword evidence="2" id="KW-1185">Reference proteome</keyword>
<protein>
    <submittedName>
        <fullName evidence="1">Uncharacterized protein</fullName>
    </submittedName>
</protein>
<dbReference type="SUPFAM" id="SSF101898">
    <property type="entry name" value="NHL repeat"/>
    <property type="match status" value="1"/>
</dbReference>
<organism evidence="1 2">
    <name type="scientific">Bodo saltans</name>
    <name type="common">Flagellated protozoan</name>
    <dbReference type="NCBI Taxonomy" id="75058"/>
    <lineage>
        <taxon>Eukaryota</taxon>
        <taxon>Discoba</taxon>
        <taxon>Euglenozoa</taxon>
        <taxon>Kinetoplastea</taxon>
        <taxon>Metakinetoplastina</taxon>
        <taxon>Eubodonida</taxon>
        <taxon>Bodonidae</taxon>
        <taxon>Bodo</taxon>
    </lineage>
</organism>